<dbReference type="Gene3D" id="3.60.15.10">
    <property type="entry name" value="Ribonuclease Z/Hydroxyacylglutathione hydrolase-like"/>
    <property type="match status" value="1"/>
</dbReference>
<dbReference type="KEGG" id="mng:MNEG_15311"/>
<dbReference type="AlphaFoldDB" id="A0A0D2LS87"/>
<evidence type="ECO:0000313" key="1">
    <source>
        <dbReference type="EMBL" id="KIY92651.1"/>
    </source>
</evidence>
<dbReference type="InterPro" id="IPR036866">
    <property type="entry name" value="RibonucZ/Hydroxyglut_hydro"/>
</dbReference>
<evidence type="ECO:0008006" key="3">
    <source>
        <dbReference type="Google" id="ProtNLM"/>
    </source>
</evidence>
<dbReference type="PANTHER" id="PTHR36142">
    <property type="entry name" value="METALLO-HYDROLASE/OXIDOREDUCTASE SUPERFAMILY PROTEIN"/>
    <property type="match status" value="1"/>
</dbReference>
<name>A0A0D2LS87_9CHLO</name>
<dbReference type="Proteomes" id="UP000054498">
    <property type="component" value="Unassembled WGS sequence"/>
</dbReference>
<keyword evidence="2" id="KW-1185">Reference proteome</keyword>
<proteinExistence type="predicted"/>
<evidence type="ECO:0000313" key="2">
    <source>
        <dbReference type="Proteomes" id="UP000054498"/>
    </source>
</evidence>
<dbReference type="OrthoDB" id="332863at2759"/>
<sequence length="142" mass="15497">MTAYEGNSFSVKFNQSGVRVLVDPWLISDLTFFEQGWAYRGRKKVLGPGRVNVDEVAGETDVILLSQYLDDHTHMPTLERLPKTIPVIAQPEAAARIAPLGFKDVTAIKPGQELPIAGGRLRVRATAGALVGPPWSARQNGF</sequence>
<gene>
    <name evidence="1" type="ORF">MNEG_15311</name>
</gene>
<reference evidence="1 2" key="1">
    <citation type="journal article" date="2013" name="BMC Genomics">
        <title>Reconstruction of the lipid metabolism for the microalga Monoraphidium neglectum from its genome sequence reveals characteristics suitable for biofuel production.</title>
        <authorList>
            <person name="Bogen C."/>
            <person name="Al-Dilaimi A."/>
            <person name="Albersmeier A."/>
            <person name="Wichmann J."/>
            <person name="Grundmann M."/>
            <person name="Rupp O."/>
            <person name="Lauersen K.J."/>
            <person name="Blifernez-Klassen O."/>
            <person name="Kalinowski J."/>
            <person name="Goesmann A."/>
            <person name="Mussgnug J.H."/>
            <person name="Kruse O."/>
        </authorList>
    </citation>
    <scope>NUCLEOTIDE SEQUENCE [LARGE SCALE GENOMIC DNA]</scope>
    <source>
        <strain evidence="1 2">SAG 48.87</strain>
    </source>
</reference>
<dbReference type="PANTHER" id="PTHR36142:SF2">
    <property type="entry name" value="METALLO-HYDROLASE_OXIDOREDUCTASE SUPERFAMILY PROTEIN"/>
    <property type="match status" value="1"/>
</dbReference>
<dbReference type="RefSeq" id="XP_013891671.1">
    <property type="nucleotide sequence ID" value="XM_014036217.1"/>
</dbReference>
<dbReference type="SUPFAM" id="SSF56281">
    <property type="entry name" value="Metallo-hydrolase/oxidoreductase"/>
    <property type="match status" value="1"/>
</dbReference>
<protein>
    <recommendedName>
        <fullName evidence="3">Metallo-beta-lactamase domain-containing protein</fullName>
    </recommendedName>
</protein>
<dbReference type="Pfam" id="PF13483">
    <property type="entry name" value="Lactamase_B_3"/>
    <property type="match status" value="1"/>
</dbReference>
<accession>A0A0D2LS87</accession>
<dbReference type="STRING" id="145388.A0A0D2LS87"/>
<dbReference type="EMBL" id="KK105432">
    <property type="protein sequence ID" value="KIY92651.1"/>
    <property type="molecule type" value="Genomic_DNA"/>
</dbReference>
<organism evidence="1 2">
    <name type="scientific">Monoraphidium neglectum</name>
    <dbReference type="NCBI Taxonomy" id="145388"/>
    <lineage>
        <taxon>Eukaryota</taxon>
        <taxon>Viridiplantae</taxon>
        <taxon>Chlorophyta</taxon>
        <taxon>core chlorophytes</taxon>
        <taxon>Chlorophyceae</taxon>
        <taxon>CS clade</taxon>
        <taxon>Sphaeropleales</taxon>
        <taxon>Selenastraceae</taxon>
        <taxon>Monoraphidium</taxon>
    </lineage>
</organism>
<dbReference type="GeneID" id="25732960"/>